<dbReference type="Proteomes" id="UP000019487">
    <property type="component" value="Unassembled WGS sequence"/>
</dbReference>
<protein>
    <submittedName>
        <fullName evidence="2">Uncharacterized protein</fullName>
    </submittedName>
</protein>
<gene>
    <name evidence="2" type="ORF">SBOR_6179</name>
</gene>
<reference evidence="2 3" key="1">
    <citation type="journal article" date="2014" name="Genome Announc.">
        <title>Draft genome sequence of Sclerotinia borealis, a psychrophilic plant pathogenic fungus.</title>
        <authorList>
            <person name="Mardanov A.V."/>
            <person name="Beletsky A.V."/>
            <person name="Kadnikov V.V."/>
            <person name="Ignatov A.N."/>
            <person name="Ravin N.V."/>
        </authorList>
    </citation>
    <scope>NUCLEOTIDE SEQUENCE [LARGE SCALE GENOMIC DNA]</scope>
    <source>
        <strain evidence="3">F-4157</strain>
    </source>
</reference>
<comment type="caution">
    <text evidence="2">The sequence shown here is derived from an EMBL/GenBank/DDBJ whole genome shotgun (WGS) entry which is preliminary data.</text>
</comment>
<evidence type="ECO:0000313" key="3">
    <source>
        <dbReference type="Proteomes" id="UP000019487"/>
    </source>
</evidence>
<organism evidence="2 3">
    <name type="scientific">Sclerotinia borealis (strain F-4128)</name>
    <dbReference type="NCBI Taxonomy" id="1432307"/>
    <lineage>
        <taxon>Eukaryota</taxon>
        <taxon>Fungi</taxon>
        <taxon>Dikarya</taxon>
        <taxon>Ascomycota</taxon>
        <taxon>Pezizomycotina</taxon>
        <taxon>Leotiomycetes</taxon>
        <taxon>Helotiales</taxon>
        <taxon>Sclerotiniaceae</taxon>
        <taxon>Sclerotinia</taxon>
    </lineage>
</organism>
<dbReference type="OrthoDB" id="10350353at2759"/>
<sequence length="489" mass="55071">MGHDLSKIVDTLYQTTKNERLTVLENLLQDKDLCKSLVKGAKDTQIHFLPRTVRSKKKIPPSKTLLPPCTLDAESLVRWSANPSEFWQSPEISLDPNSAEISNFYDGTVRNLFFYDLLQLLNPQGCNKTVSTSYDKLSTLITSQSSIHHDLSTVRTNIVGWVRAGRRYHRLSTSFGVGILMALPARISVDFLEKRLPLDDTEYEGVVKQFLYLKEPAQKSQQAAERIRSTTLNHFRFLQVSFSSPREGQSRPFESTSLGPLTQNGRKSELEDNGLVPIHSGSTMNSHDSMSLQASSTAQVPGQPFEAIRQHSRHTIPSTFEPKDSGGFPADISRRRHNRYGSTLYSCKFSISRKPSCTFVYASAPATTHREQSNWQVLPLAMSASYSNEDMMTSGEFYSQSSQAVLQEATTYPQREVGEVQSQLVSMPTANNGQYTYDKVWDFAPSIPTTIQYPNDYIQIWLPCATVSLQDMWSISPPIDFIPANQVYH</sequence>
<evidence type="ECO:0000313" key="2">
    <source>
        <dbReference type="EMBL" id="ESZ93437.1"/>
    </source>
</evidence>
<evidence type="ECO:0000256" key="1">
    <source>
        <dbReference type="SAM" id="MobiDB-lite"/>
    </source>
</evidence>
<name>W9C9L0_SCLBF</name>
<accession>W9C9L0</accession>
<dbReference type="EMBL" id="AYSA01000317">
    <property type="protein sequence ID" value="ESZ93437.1"/>
    <property type="molecule type" value="Genomic_DNA"/>
</dbReference>
<feature type="compositionally biased region" description="Polar residues" evidence="1">
    <location>
        <begin position="243"/>
        <end position="265"/>
    </location>
</feature>
<keyword evidence="3" id="KW-1185">Reference proteome</keyword>
<proteinExistence type="predicted"/>
<feature type="region of interest" description="Disordered" evidence="1">
    <location>
        <begin position="243"/>
        <end position="273"/>
    </location>
</feature>
<dbReference type="HOGENOM" id="CLU_557963_0_0_1"/>
<dbReference type="AlphaFoldDB" id="W9C9L0"/>